<proteinExistence type="predicted"/>
<feature type="compositionally biased region" description="Polar residues" evidence="1">
    <location>
        <begin position="275"/>
        <end position="289"/>
    </location>
</feature>
<dbReference type="AlphaFoldDB" id="A0A5N5TAH8"/>
<evidence type="ECO:0000256" key="1">
    <source>
        <dbReference type="SAM" id="MobiDB-lite"/>
    </source>
</evidence>
<protein>
    <submittedName>
        <fullName evidence="2">Dehydrogenase/reductase SDR family member 12</fullName>
    </submittedName>
</protein>
<reference evidence="2 3" key="1">
    <citation type="journal article" date="2019" name="PLoS Biol.">
        <title>Sex chromosomes control vertical transmission of feminizing Wolbachia symbionts in an isopod.</title>
        <authorList>
            <person name="Becking T."/>
            <person name="Chebbi M.A."/>
            <person name="Giraud I."/>
            <person name="Moumen B."/>
            <person name="Laverre T."/>
            <person name="Caubet Y."/>
            <person name="Peccoud J."/>
            <person name="Gilbert C."/>
            <person name="Cordaux R."/>
        </authorList>
    </citation>
    <scope>NUCLEOTIDE SEQUENCE [LARGE SCALE GENOMIC DNA]</scope>
    <source>
        <strain evidence="2">ANa2</strain>
        <tissue evidence="2">Whole body excluding digestive tract and cuticle</tissue>
    </source>
</reference>
<feature type="compositionally biased region" description="Acidic residues" evidence="1">
    <location>
        <begin position="261"/>
        <end position="274"/>
    </location>
</feature>
<dbReference type="EMBL" id="SEYY01008912">
    <property type="protein sequence ID" value="KAB7501970.1"/>
    <property type="molecule type" value="Genomic_DNA"/>
</dbReference>
<organism evidence="2 3">
    <name type="scientific">Armadillidium nasatum</name>
    <dbReference type="NCBI Taxonomy" id="96803"/>
    <lineage>
        <taxon>Eukaryota</taxon>
        <taxon>Metazoa</taxon>
        <taxon>Ecdysozoa</taxon>
        <taxon>Arthropoda</taxon>
        <taxon>Crustacea</taxon>
        <taxon>Multicrustacea</taxon>
        <taxon>Malacostraca</taxon>
        <taxon>Eumalacostraca</taxon>
        <taxon>Peracarida</taxon>
        <taxon>Isopoda</taxon>
        <taxon>Oniscidea</taxon>
        <taxon>Crinocheta</taxon>
        <taxon>Armadillidiidae</taxon>
        <taxon>Armadillidium</taxon>
    </lineage>
</organism>
<dbReference type="SUPFAM" id="SSF51735">
    <property type="entry name" value="NAD(P)-binding Rossmann-fold domains"/>
    <property type="match status" value="1"/>
</dbReference>
<dbReference type="PANTHER" id="PTHR44656:SF7">
    <property type="entry name" value="DEHYDROGENASE_REDUCTASE SDR FAMILY MEMBER 12"/>
    <property type="match status" value="1"/>
</dbReference>
<evidence type="ECO:0000313" key="3">
    <source>
        <dbReference type="Proteomes" id="UP000326759"/>
    </source>
</evidence>
<feature type="compositionally biased region" description="Basic and acidic residues" evidence="1">
    <location>
        <begin position="120"/>
        <end position="166"/>
    </location>
</feature>
<feature type="region of interest" description="Disordered" evidence="1">
    <location>
        <begin position="115"/>
        <end position="173"/>
    </location>
</feature>
<sequence length="354" mass="40160">MKEARSHVITTTGNDRIYQHQVNLAKPAEVAKWAKDFTETHGHLDVLIHNAGLLVHEREVDDDNIETMFAVHNRVPVATHLPLAWTRTSTTEEQQFMTILDRLFVQYSSLDPTEIPKFSGHPDRIEMSSEHQSDLHHPSEDESEEPERSDSQEPERSDSQEQERHLNTSPYIEVEGKVEEVAVIINEGLTEEKMSENDKTESSELNHESGSIVLTSNDENNLHAENQNESPKNNSLDELIPSVPESALENSTENHFNHDKEEEEEEVEEEEEEFLQNTDSSSNGQLKNESVQYVADVSKENTNEIVEHTEMNEKQHSPSSPESTTITLKETPENNIHNELEAASSNAEVVVNKS</sequence>
<feature type="compositionally biased region" description="Polar residues" evidence="1">
    <location>
        <begin position="208"/>
        <end position="236"/>
    </location>
</feature>
<name>A0A5N5TAH8_9CRUS</name>
<feature type="compositionally biased region" description="Basic and acidic residues" evidence="1">
    <location>
        <begin position="190"/>
        <end position="207"/>
    </location>
</feature>
<dbReference type="InterPro" id="IPR036291">
    <property type="entry name" value="NAD(P)-bd_dom_sf"/>
</dbReference>
<dbReference type="Gene3D" id="3.40.50.720">
    <property type="entry name" value="NAD(P)-binding Rossmann-like Domain"/>
    <property type="match status" value="1"/>
</dbReference>
<keyword evidence="3" id="KW-1185">Reference proteome</keyword>
<dbReference type="PANTHER" id="PTHR44656">
    <property type="entry name" value="DEHYDROGENASE/REDUCTASE SDR FAMILY MEMBER 12"/>
    <property type="match status" value="1"/>
</dbReference>
<evidence type="ECO:0000313" key="2">
    <source>
        <dbReference type="EMBL" id="KAB7501970.1"/>
    </source>
</evidence>
<feature type="region of interest" description="Disordered" evidence="1">
    <location>
        <begin position="189"/>
        <end position="289"/>
    </location>
</feature>
<comment type="caution">
    <text evidence="2">The sequence shown here is derived from an EMBL/GenBank/DDBJ whole genome shotgun (WGS) entry which is preliminary data.</text>
</comment>
<dbReference type="Proteomes" id="UP000326759">
    <property type="component" value="Unassembled WGS sequence"/>
</dbReference>
<accession>A0A5N5TAH8</accession>
<gene>
    <name evidence="2" type="ORF">Anas_01248</name>
</gene>
<dbReference type="InterPro" id="IPR052992">
    <property type="entry name" value="SDR_member_12"/>
</dbReference>